<sequence>MAGTRANRDRTFAVLNALLNLGPGIHKFRTIAARAGLGDATVHRRLDQLVHAGLATRTTRGYYELCEATTSISRTSGLFHRNATPLLDAQRLLDALHHRTDQVVLLHTHSPLTGERLCIGAAGETSLPLRRELAMASGAVDALRQAPLDLDAPGLVMLANLVASEAPVREDLRRIKAMQLAHSPSSIPGWSLLSVPLKRLPGAPATPGAEPGVVASVSVLAPEPSHGAHVVAYGRLMHNLVRVATESSVVISRHAAAPACVA</sequence>
<dbReference type="SUPFAM" id="SSF46785">
    <property type="entry name" value="Winged helix' DNA-binding domain"/>
    <property type="match status" value="1"/>
</dbReference>
<comment type="caution">
    <text evidence="2">The sequence shown here is derived from an EMBL/GenBank/DDBJ whole genome shotgun (WGS) entry which is preliminary data.</text>
</comment>
<gene>
    <name evidence="2" type="ORF">JE024_35715</name>
</gene>
<dbReference type="EMBL" id="JAFEJA010000002">
    <property type="protein sequence ID" value="MBM9623936.1"/>
    <property type="molecule type" value="Genomic_DNA"/>
</dbReference>
<feature type="domain" description="HTH iclR-type" evidence="1">
    <location>
        <begin position="9"/>
        <end position="57"/>
    </location>
</feature>
<dbReference type="InterPro" id="IPR036390">
    <property type="entry name" value="WH_DNA-bd_sf"/>
</dbReference>
<protein>
    <submittedName>
        <fullName evidence="2">Helix-turn-helix domain-containing protein</fullName>
    </submittedName>
</protein>
<dbReference type="Pfam" id="PF09339">
    <property type="entry name" value="HTH_IclR"/>
    <property type="match status" value="1"/>
</dbReference>
<name>A0ABS2V293_9ACTN</name>
<organism evidence="2 3">
    <name type="scientific">Streptomyces zhihengii</name>
    <dbReference type="NCBI Taxonomy" id="1818004"/>
    <lineage>
        <taxon>Bacteria</taxon>
        <taxon>Bacillati</taxon>
        <taxon>Actinomycetota</taxon>
        <taxon>Actinomycetes</taxon>
        <taxon>Kitasatosporales</taxon>
        <taxon>Streptomycetaceae</taxon>
        <taxon>Streptomyces</taxon>
    </lineage>
</organism>
<dbReference type="InterPro" id="IPR036388">
    <property type="entry name" value="WH-like_DNA-bd_sf"/>
</dbReference>
<proteinExistence type="predicted"/>
<accession>A0ABS2V293</accession>
<evidence type="ECO:0000313" key="3">
    <source>
        <dbReference type="Proteomes" id="UP000664109"/>
    </source>
</evidence>
<keyword evidence="3" id="KW-1185">Reference proteome</keyword>
<reference evidence="2 3" key="1">
    <citation type="journal article" date="2016" name="Arch. Microbiol.">
        <title>Streptomyces zhihengii sp. nov., isolated from rhizospheric soil of Psammosilene tunicoides.</title>
        <authorList>
            <person name="Huang M.J."/>
            <person name="Fei J.J."/>
            <person name="Salam N."/>
            <person name="Kim C.J."/>
            <person name="Hozzein W.N."/>
            <person name="Xiao M."/>
            <person name="Huang H.Q."/>
            <person name="Li W.J."/>
        </authorList>
    </citation>
    <scope>NUCLEOTIDE SEQUENCE [LARGE SCALE GENOMIC DNA]</scope>
    <source>
        <strain evidence="2 3">YIM T102</strain>
    </source>
</reference>
<dbReference type="InterPro" id="IPR005471">
    <property type="entry name" value="Tscrpt_reg_IclR_N"/>
</dbReference>
<evidence type="ECO:0000313" key="2">
    <source>
        <dbReference type="EMBL" id="MBM9623936.1"/>
    </source>
</evidence>
<dbReference type="Gene3D" id="1.10.10.10">
    <property type="entry name" value="Winged helix-like DNA-binding domain superfamily/Winged helix DNA-binding domain"/>
    <property type="match status" value="1"/>
</dbReference>
<dbReference type="Proteomes" id="UP000664109">
    <property type="component" value="Unassembled WGS sequence"/>
</dbReference>
<evidence type="ECO:0000259" key="1">
    <source>
        <dbReference type="Pfam" id="PF09339"/>
    </source>
</evidence>